<dbReference type="Proteomes" id="UP000534870">
    <property type="component" value="Unassembled WGS sequence"/>
</dbReference>
<dbReference type="InterPro" id="IPR007372">
    <property type="entry name" value="Lipid/polyisoprenoid-bd_YceI"/>
</dbReference>
<dbReference type="Pfam" id="PF04264">
    <property type="entry name" value="YceI"/>
    <property type="match status" value="1"/>
</dbReference>
<name>A0A7Y7IVE1_9PROT</name>
<dbReference type="EMBL" id="JABXXP010000048">
    <property type="protein sequence ID" value="NVN10530.1"/>
    <property type="molecule type" value="Genomic_DNA"/>
</dbReference>
<reference evidence="3 4" key="1">
    <citation type="submission" date="2020-06" db="EMBL/GenBank/DDBJ databases">
        <title>Description of novel acetic acid bacteria.</title>
        <authorList>
            <person name="Sombolestani A."/>
        </authorList>
    </citation>
    <scope>NUCLEOTIDE SEQUENCE [LARGE SCALE GENOMIC DNA]</scope>
    <source>
        <strain evidence="3 4">LMG 31431</strain>
    </source>
</reference>
<dbReference type="InterPro" id="IPR036761">
    <property type="entry name" value="TTHA0802/YceI-like_sf"/>
</dbReference>
<evidence type="ECO:0000259" key="2">
    <source>
        <dbReference type="SMART" id="SM00867"/>
    </source>
</evidence>
<evidence type="ECO:0000256" key="1">
    <source>
        <dbReference type="SAM" id="SignalP"/>
    </source>
</evidence>
<proteinExistence type="predicted"/>
<gene>
    <name evidence="3" type="ORF">HUK84_05110</name>
</gene>
<feature type="domain" description="Lipid/polyisoprenoid-binding YceI-like" evidence="2">
    <location>
        <begin position="35"/>
        <end position="195"/>
    </location>
</feature>
<dbReference type="Gene3D" id="2.40.128.110">
    <property type="entry name" value="Lipid/polyisoprenoid-binding, YceI-like"/>
    <property type="match status" value="1"/>
</dbReference>
<comment type="caution">
    <text evidence="3">The sequence shown here is derived from an EMBL/GenBank/DDBJ whole genome shotgun (WGS) entry which is preliminary data.</text>
</comment>
<evidence type="ECO:0000313" key="4">
    <source>
        <dbReference type="Proteomes" id="UP000534870"/>
    </source>
</evidence>
<evidence type="ECO:0000313" key="3">
    <source>
        <dbReference type="EMBL" id="NVN10530.1"/>
    </source>
</evidence>
<feature type="chain" id="PRO_5030603197" evidence="1">
    <location>
        <begin position="34"/>
        <end position="197"/>
    </location>
</feature>
<organism evidence="3 4">
    <name type="scientific">Nguyenibacter vanlangensis</name>
    <dbReference type="NCBI Taxonomy" id="1216886"/>
    <lineage>
        <taxon>Bacteria</taxon>
        <taxon>Pseudomonadati</taxon>
        <taxon>Pseudomonadota</taxon>
        <taxon>Alphaproteobacteria</taxon>
        <taxon>Acetobacterales</taxon>
        <taxon>Acetobacteraceae</taxon>
        <taxon>Nguyenibacter</taxon>
    </lineage>
</organism>
<sequence>MPHPASFPIPSSARIRGALLGAALLLPGAHALAAGWTIDPAHSTIAFTGTQTGARFTGHFKTFGGTIQFDPAHPEAGHALITIDVASAATGDAQRDEAMPGADWFDIAKFPKATFEARNFQSKGGNAYVAQGTLTIRGVSQPETLPFTLDITGGTAHAKGHLDLVRTPFGVGQGPWASGQWVALEVGVDIDITAHGA</sequence>
<protein>
    <submittedName>
        <fullName evidence="3">YceI family protein</fullName>
    </submittedName>
</protein>
<dbReference type="RefSeq" id="WP_176639302.1">
    <property type="nucleotide sequence ID" value="NZ_JABXXP010000048.1"/>
</dbReference>
<dbReference type="PANTHER" id="PTHR34406">
    <property type="entry name" value="PROTEIN YCEI"/>
    <property type="match status" value="1"/>
</dbReference>
<accession>A0A7Y7IVE1</accession>
<dbReference type="SMART" id="SM00867">
    <property type="entry name" value="YceI"/>
    <property type="match status" value="1"/>
</dbReference>
<keyword evidence="1" id="KW-0732">Signal</keyword>
<dbReference type="SUPFAM" id="SSF101874">
    <property type="entry name" value="YceI-like"/>
    <property type="match status" value="1"/>
</dbReference>
<dbReference type="PANTHER" id="PTHR34406:SF1">
    <property type="entry name" value="PROTEIN YCEI"/>
    <property type="match status" value="1"/>
</dbReference>
<dbReference type="AlphaFoldDB" id="A0A7Y7IVE1"/>
<feature type="signal peptide" evidence="1">
    <location>
        <begin position="1"/>
        <end position="33"/>
    </location>
</feature>